<dbReference type="GO" id="GO:0003824">
    <property type="term" value="F:catalytic activity"/>
    <property type="evidence" value="ECO:0007669"/>
    <property type="project" value="InterPro"/>
</dbReference>
<name>A0AAE0CXG2_COLKA</name>
<evidence type="ECO:0000313" key="3">
    <source>
        <dbReference type="Proteomes" id="UP001281614"/>
    </source>
</evidence>
<dbReference type="PANTHER" id="PTHR46082:SF6">
    <property type="entry name" value="AAA+ ATPASE DOMAIN-CONTAINING PROTEIN-RELATED"/>
    <property type="match status" value="1"/>
</dbReference>
<evidence type="ECO:0000259" key="1">
    <source>
        <dbReference type="Pfam" id="PF01048"/>
    </source>
</evidence>
<accession>A0AAE0CXG2</accession>
<keyword evidence="3" id="KW-1185">Reference proteome</keyword>
<sequence>MPGIGRTSASFVATNCRNSFSNLKLALVAGICGGVPFYNSRKTEIVLGDVIISEGLIAYDYGRQYPDRFVRKNSAPDVFGRPPPELRGLLGKLKGRFGQKRLRERTVTHLQTLKKEFGNEDGSSFGPAVHFGYIACGDQVMKSGQHRDVISGEEGVIAFEMEGAGP</sequence>
<dbReference type="Gene3D" id="3.40.50.1580">
    <property type="entry name" value="Nucleoside phosphorylase domain"/>
    <property type="match status" value="1"/>
</dbReference>
<dbReference type="Proteomes" id="UP001281614">
    <property type="component" value="Unassembled WGS sequence"/>
</dbReference>
<dbReference type="SUPFAM" id="SSF53167">
    <property type="entry name" value="Purine and uridine phosphorylases"/>
    <property type="match status" value="1"/>
</dbReference>
<dbReference type="Pfam" id="PF01048">
    <property type="entry name" value="PNP_UDP_1"/>
    <property type="match status" value="1"/>
</dbReference>
<reference evidence="2" key="1">
    <citation type="submission" date="2023-02" db="EMBL/GenBank/DDBJ databases">
        <title>Colletotrichum kahawae CIFC_Que2 genome sequencing and assembly.</title>
        <authorList>
            <person name="Baroncelli R."/>
        </authorList>
    </citation>
    <scope>NUCLEOTIDE SEQUENCE</scope>
    <source>
        <strain evidence="2">CIFC_Que2</strain>
    </source>
</reference>
<dbReference type="InterPro" id="IPR035994">
    <property type="entry name" value="Nucleoside_phosphorylase_sf"/>
</dbReference>
<dbReference type="AlphaFoldDB" id="A0AAE0CXG2"/>
<proteinExistence type="predicted"/>
<protein>
    <recommendedName>
        <fullName evidence="1">Nucleoside phosphorylase domain-containing protein</fullName>
    </recommendedName>
</protein>
<feature type="domain" description="Nucleoside phosphorylase" evidence="1">
    <location>
        <begin position="1"/>
        <end position="164"/>
    </location>
</feature>
<dbReference type="InterPro" id="IPR053137">
    <property type="entry name" value="NLR-like"/>
</dbReference>
<dbReference type="InterPro" id="IPR000845">
    <property type="entry name" value="Nucleoside_phosphorylase_d"/>
</dbReference>
<evidence type="ECO:0000313" key="2">
    <source>
        <dbReference type="EMBL" id="KAK2729482.1"/>
    </source>
</evidence>
<dbReference type="GO" id="GO:0009116">
    <property type="term" value="P:nucleoside metabolic process"/>
    <property type="evidence" value="ECO:0007669"/>
    <property type="project" value="InterPro"/>
</dbReference>
<gene>
    <name evidence="2" type="ORF">CKAH01_10165</name>
</gene>
<organism evidence="2 3">
    <name type="scientific">Colletotrichum kahawae</name>
    <name type="common">Coffee berry disease fungus</name>
    <dbReference type="NCBI Taxonomy" id="34407"/>
    <lineage>
        <taxon>Eukaryota</taxon>
        <taxon>Fungi</taxon>
        <taxon>Dikarya</taxon>
        <taxon>Ascomycota</taxon>
        <taxon>Pezizomycotina</taxon>
        <taxon>Sordariomycetes</taxon>
        <taxon>Hypocreomycetidae</taxon>
        <taxon>Glomerellales</taxon>
        <taxon>Glomerellaceae</taxon>
        <taxon>Colletotrichum</taxon>
        <taxon>Colletotrichum gloeosporioides species complex</taxon>
    </lineage>
</organism>
<dbReference type="EMBL" id="VYYT01000777">
    <property type="protein sequence ID" value="KAK2729482.1"/>
    <property type="molecule type" value="Genomic_DNA"/>
</dbReference>
<dbReference type="PANTHER" id="PTHR46082">
    <property type="entry name" value="ATP/GTP-BINDING PROTEIN-RELATED"/>
    <property type="match status" value="1"/>
</dbReference>
<comment type="caution">
    <text evidence="2">The sequence shown here is derived from an EMBL/GenBank/DDBJ whole genome shotgun (WGS) entry which is preliminary data.</text>
</comment>